<dbReference type="EMBL" id="CP000822">
    <property type="protein sequence ID" value="ABV11581.1"/>
    <property type="molecule type" value="Genomic_DNA"/>
</dbReference>
<protein>
    <submittedName>
        <fullName evidence="1">Uncharacterized protein</fullName>
    </submittedName>
</protein>
<name>A8ADL8_CITK8</name>
<evidence type="ECO:0000313" key="2">
    <source>
        <dbReference type="Proteomes" id="UP000008148"/>
    </source>
</evidence>
<dbReference type="AlphaFoldDB" id="A8ADL8"/>
<sequence>MFRLPHQINLFHLKKTIINIKNISQVINYTYINHVVKKEISVFSMIFIFLH</sequence>
<evidence type="ECO:0000313" key="1">
    <source>
        <dbReference type="EMBL" id="ABV11581.1"/>
    </source>
</evidence>
<dbReference type="KEGG" id="cko:CKO_00424"/>
<accession>A8ADL8</accession>
<keyword evidence="2" id="KW-1185">Reference proteome</keyword>
<proteinExistence type="predicted"/>
<organism evidence="1 2">
    <name type="scientific">Citrobacter koseri (strain ATCC BAA-895 / CDC 4225-83 / SGSC4696)</name>
    <dbReference type="NCBI Taxonomy" id="290338"/>
    <lineage>
        <taxon>Bacteria</taxon>
        <taxon>Pseudomonadati</taxon>
        <taxon>Pseudomonadota</taxon>
        <taxon>Gammaproteobacteria</taxon>
        <taxon>Enterobacterales</taxon>
        <taxon>Enterobacteriaceae</taxon>
        <taxon>Citrobacter</taxon>
    </lineage>
</organism>
<dbReference type="Proteomes" id="UP000008148">
    <property type="component" value="Chromosome"/>
</dbReference>
<gene>
    <name evidence="1" type="ordered locus">CKO_00424</name>
</gene>
<dbReference type="HOGENOM" id="CLU_3097095_0_0_6"/>
<reference evidence="1 2" key="1">
    <citation type="submission" date="2007-08" db="EMBL/GenBank/DDBJ databases">
        <authorList>
            <consortium name="The Citrobacter koseri Genome Sequencing Project"/>
            <person name="McClelland M."/>
            <person name="Sanderson E.K."/>
            <person name="Porwollik S."/>
            <person name="Spieth J."/>
            <person name="Clifton W.S."/>
            <person name="Latreille P."/>
            <person name="Courtney L."/>
            <person name="Wang C."/>
            <person name="Pepin K."/>
            <person name="Bhonagiri V."/>
            <person name="Nash W."/>
            <person name="Johnson M."/>
            <person name="Thiruvilangam P."/>
            <person name="Wilson R."/>
        </authorList>
    </citation>
    <scope>NUCLEOTIDE SEQUENCE [LARGE SCALE GENOMIC DNA]</scope>
    <source>
        <strain evidence="2">ATCC BAA-895 / CDC 4225-83 / SGSC4696</strain>
    </source>
</reference>